<dbReference type="RefSeq" id="WP_065996664.1">
    <property type="nucleotide sequence ID" value="NZ_MDEO01000019.1"/>
</dbReference>
<feature type="transmembrane region" description="Helical" evidence="1">
    <location>
        <begin position="127"/>
        <end position="146"/>
    </location>
</feature>
<comment type="caution">
    <text evidence="2">The sequence shown here is derived from an EMBL/GenBank/DDBJ whole genome shotgun (WGS) entry which is preliminary data.</text>
</comment>
<gene>
    <name evidence="2" type="ORF">QV13_01145</name>
</gene>
<keyword evidence="3" id="KW-1185">Reference proteome</keyword>
<proteinExistence type="predicted"/>
<evidence type="ECO:0000313" key="3">
    <source>
        <dbReference type="Proteomes" id="UP000094412"/>
    </source>
</evidence>
<keyword evidence="1" id="KW-0812">Transmembrane</keyword>
<evidence type="ECO:0000256" key="1">
    <source>
        <dbReference type="SAM" id="Phobius"/>
    </source>
</evidence>
<accession>A0A1C2ED57</accession>
<evidence type="ECO:0000313" key="2">
    <source>
        <dbReference type="EMBL" id="OCX24949.1"/>
    </source>
</evidence>
<dbReference type="OrthoDB" id="7593905at2"/>
<dbReference type="AlphaFoldDB" id="A0A1C2ED57"/>
<dbReference type="STRING" id="1566387.QV13_01145"/>
<dbReference type="EMBL" id="MDEO01000019">
    <property type="protein sequence ID" value="OCX24949.1"/>
    <property type="molecule type" value="Genomic_DNA"/>
</dbReference>
<feature type="transmembrane region" description="Helical" evidence="1">
    <location>
        <begin position="102"/>
        <end position="120"/>
    </location>
</feature>
<dbReference type="Proteomes" id="UP000094412">
    <property type="component" value="Unassembled WGS sequence"/>
</dbReference>
<keyword evidence="1" id="KW-0472">Membrane</keyword>
<name>A0A1C2ED57_9HYPH</name>
<reference evidence="2 3" key="1">
    <citation type="submission" date="2016-08" db="EMBL/GenBank/DDBJ databases">
        <title>Whole genome sequence of Mesorhizobium sp. strain UASWS1009 isolated from industrial sewage.</title>
        <authorList>
            <person name="Crovadore J."/>
            <person name="Calmin G."/>
            <person name="Chablais R."/>
            <person name="Cochard B."/>
            <person name="Lefort F."/>
        </authorList>
    </citation>
    <scope>NUCLEOTIDE SEQUENCE [LARGE SCALE GENOMIC DNA]</scope>
    <source>
        <strain evidence="2 3">UASWS1009</strain>
    </source>
</reference>
<feature type="transmembrane region" description="Helical" evidence="1">
    <location>
        <begin position="166"/>
        <end position="185"/>
    </location>
</feature>
<keyword evidence="1" id="KW-1133">Transmembrane helix</keyword>
<organism evidence="2 3">
    <name type="scientific">Mesorhizobium hungaricum</name>
    <dbReference type="NCBI Taxonomy" id="1566387"/>
    <lineage>
        <taxon>Bacteria</taxon>
        <taxon>Pseudomonadati</taxon>
        <taxon>Pseudomonadota</taxon>
        <taxon>Alphaproteobacteria</taxon>
        <taxon>Hyphomicrobiales</taxon>
        <taxon>Phyllobacteriaceae</taxon>
        <taxon>Mesorhizobium</taxon>
    </lineage>
</organism>
<sequence length="191" mass="20697">MAFIFVRKVWERVAAYAAHDDPTVASCNLIALVVASNQPFYPLYVYWTVSGHVSPVFFTFLSTPFFLAVPAVARRWPVAGRALLPIVGIANTVLSAKAFGQASGVEIFLIPCALIAATFFKTSERVVAFILIGVALLVYLGLDGAYGTPFHLYTPAEYQAFFRLNAMSAGTLTIFVGLIASGLLSRPNGRR</sequence>
<protein>
    <submittedName>
        <fullName evidence="2">Uncharacterized protein</fullName>
    </submittedName>
</protein>